<reference evidence="12 13" key="1">
    <citation type="submission" date="2019-02" db="EMBL/GenBank/DDBJ databases">
        <title>Genomic Encyclopedia of Archaeal and Bacterial Type Strains, Phase II (KMG-II): from individual species to whole genera.</title>
        <authorList>
            <person name="Goeker M."/>
        </authorList>
    </citation>
    <scope>NUCLEOTIDE SEQUENCE [LARGE SCALE GENOMIC DNA]</scope>
    <source>
        <strain evidence="12 13">DSM 21411</strain>
    </source>
</reference>
<evidence type="ECO:0000256" key="8">
    <source>
        <dbReference type="ARBA" id="ARBA00022989"/>
    </source>
</evidence>
<evidence type="ECO:0000256" key="7">
    <source>
        <dbReference type="ARBA" id="ARBA00022927"/>
    </source>
</evidence>
<feature type="transmembrane region" description="Helical" evidence="10">
    <location>
        <begin position="150"/>
        <end position="170"/>
    </location>
</feature>
<dbReference type="GO" id="GO:0055085">
    <property type="term" value="P:transmembrane transport"/>
    <property type="evidence" value="ECO:0007669"/>
    <property type="project" value="InterPro"/>
</dbReference>
<keyword evidence="6 10" id="KW-0812">Transmembrane</keyword>
<evidence type="ECO:0000256" key="3">
    <source>
        <dbReference type="ARBA" id="ARBA00022448"/>
    </source>
</evidence>
<protein>
    <submittedName>
        <fullName evidence="12">TonB family protein</fullName>
    </submittedName>
</protein>
<dbReference type="AlphaFoldDB" id="A0A4Q7PB78"/>
<evidence type="ECO:0000256" key="9">
    <source>
        <dbReference type="ARBA" id="ARBA00023136"/>
    </source>
</evidence>
<evidence type="ECO:0000313" key="12">
    <source>
        <dbReference type="EMBL" id="RZS97556.1"/>
    </source>
</evidence>
<name>A0A4Q7PB78_9BACT</name>
<evidence type="ECO:0000256" key="10">
    <source>
        <dbReference type="SAM" id="Phobius"/>
    </source>
</evidence>
<dbReference type="Proteomes" id="UP000292209">
    <property type="component" value="Unassembled WGS sequence"/>
</dbReference>
<keyword evidence="5" id="KW-0997">Cell inner membrane</keyword>
<dbReference type="GO" id="GO:0015031">
    <property type="term" value="P:protein transport"/>
    <property type="evidence" value="ECO:0007669"/>
    <property type="project" value="UniProtKB-KW"/>
</dbReference>
<evidence type="ECO:0000313" key="13">
    <source>
        <dbReference type="Proteomes" id="UP000292209"/>
    </source>
</evidence>
<dbReference type="InterPro" id="IPR008756">
    <property type="entry name" value="Peptidase_M56"/>
</dbReference>
<evidence type="ECO:0000256" key="2">
    <source>
        <dbReference type="ARBA" id="ARBA00006555"/>
    </source>
</evidence>
<dbReference type="InterPro" id="IPR006260">
    <property type="entry name" value="TonB/TolA_C"/>
</dbReference>
<evidence type="ECO:0000259" key="11">
    <source>
        <dbReference type="PROSITE" id="PS52015"/>
    </source>
</evidence>
<dbReference type="PANTHER" id="PTHR33446:SF2">
    <property type="entry name" value="PROTEIN TONB"/>
    <property type="match status" value="1"/>
</dbReference>
<comment type="subcellular location">
    <subcellularLocation>
        <location evidence="1">Cell inner membrane</location>
        <topology evidence="1">Single-pass membrane protein</topology>
        <orientation evidence="1">Periplasmic side</orientation>
    </subcellularLocation>
</comment>
<keyword evidence="13" id="KW-1185">Reference proteome</keyword>
<dbReference type="InterPro" id="IPR037682">
    <property type="entry name" value="TonB_C"/>
</dbReference>
<feature type="transmembrane region" description="Helical" evidence="10">
    <location>
        <begin position="285"/>
        <end position="304"/>
    </location>
</feature>
<comment type="caution">
    <text evidence="12">The sequence shown here is derived from an EMBL/GenBank/DDBJ whole genome shotgun (WGS) entry which is preliminary data.</text>
</comment>
<dbReference type="InterPro" id="IPR051045">
    <property type="entry name" value="TonB-dependent_transducer"/>
</dbReference>
<dbReference type="OrthoDB" id="9812355at2"/>
<dbReference type="Pfam" id="PF05569">
    <property type="entry name" value="Peptidase_M56"/>
    <property type="match status" value="1"/>
</dbReference>
<dbReference type="EMBL" id="SGXG01000001">
    <property type="protein sequence ID" value="RZS97556.1"/>
    <property type="molecule type" value="Genomic_DNA"/>
</dbReference>
<keyword evidence="8 10" id="KW-1133">Transmembrane helix</keyword>
<keyword evidence="3" id="KW-0813">Transport</keyword>
<dbReference type="PRINTS" id="PR01374">
    <property type="entry name" value="TONBPROTEIN"/>
</dbReference>
<dbReference type="Gene3D" id="3.30.1150.10">
    <property type="match status" value="2"/>
</dbReference>
<dbReference type="GO" id="GO:0031992">
    <property type="term" value="F:energy transducer activity"/>
    <property type="evidence" value="ECO:0007669"/>
    <property type="project" value="InterPro"/>
</dbReference>
<proteinExistence type="inferred from homology"/>
<keyword evidence="4" id="KW-1003">Cell membrane</keyword>
<dbReference type="Gene3D" id="2.170.130.10">
    <property type="entry name" value="TonB-dependent receptor, plug domain"/>
    <property type="match status" value="1"/>
</dbReference>
<keyword evidence="9 10" id="KW-0472">Membrane</keyword>
<keyword evidence="7" id="KW-0653">Protein transport</keyword>
<feature type="transmembrane region" description="Helical" evidence="10">
    <location>
        <begin position="200"/>
        <end position="219"/>
    </location>
</feature>
<dbReference type="InterPro" id="IPR037066">
    <property type="entry name" value="Plug_dom_sf"/>
</dbReference>
<feature type="domain" description="TonB C-terminal" evidence="11">
    <location>
        <begin position="552"/>
        <end position="648"/>
    </location>
</feature>
<evidence type="ECO:0000256" key="4">
    <source>
        <dbReference type="ARBA" id="ARBA00022475"/>
    </source>
</evidence>
<sequence>MAVFLDYIWQSTFCMLVFFGIYWLFLRNEKALKVTRIYLLISPLLALTLPLVSIPVSFAKPDISLEQTQFYRALFLQEASDNIVATFGLPEVTVQSTKLPVIWGMLDYALFFYLFILFLLIFKLFWMFLQLRLLKEKGWYQTTYNLKNNYFLIPTFGLAPFFSHFNKLFWDDTQNLKKEEREQILKHEIEHIRQGHSYDLFYYQVLCTVFWFNPGIYLMRSALVDVHEYLADDEVLAKISNKEIYPKLIVKVAFKGIDLPIGNYFVRSTTLKRLLMMKKTSKVNWLKILMVLPMSLLMIGLVSMKTETGLGLMVSHVTDNIEAIQSQLKSSQDSLDVNIKVKRIPNPVHYELIGKLENGQLKAQIGELQYEFSNISSDEDYIKVRGLIKSLRNTSVHFKQYDNTLKRYQVDEPARPKEGMEGWYGNLLNGIESPQKELELGLGGILEVEFIIKETGEISQPVIKTSFGGGMDEKVLEAFEKISDTWLPAKKNGKPVSMVNSISFAFYPDKPVAQTEAHEFFRSSTQRNQLQPKFYDDQEVFDVVENSPEFRGGFEAWNNYLRSNLSYPESARLNGIEGTVYLVFVINKDGKVENPEILRGVGFGLDQEALRVVSESPDWLPGYQKGQAVNVRMRLPVRFKLPENEATTQLSGIALTSKNSNSSMDAKYGYNSEDSRPNLKGAVANWTVNTEHGVKFKKQSPNDVLFVIDGVALPDFNPEKDIKPNQIKSMEIVRGESALEMFPNHHKKAANGAILINTKK</sequence>
<dbReference type="GO" id="GO:0030288">
    <property type="term" value="C:outer membrane-bounded periplasmic space"/>
    <property type="evidence" value="ECO:0007669"/>
    <property type="project" value="InterPro"/>
</dbReference>
<dbReference type="NCBIfam" id="TIGR01352">
    <property type="entry name" value="tonB_Cterm"/>
    <property type="match status" value="1"/>
</dbReference>
<evidence type="ECO:0000256" key="5">
    <source>
        <dbReference type="ARBA" id="ARBA00022519"/>
    </source>
</evidence>
<dbReference type="PANTHER" id="PTHR33446">
    <property type="entry name" value="PROTEIN TONB-RELATED"/>
    <property type="match status" value="1"/>
</dbReference>
<dbReference type="InterPro" id="IPR003538">
    <property type="entry name" value="TonB"/>
</dbReference>
<accession>A0A4Q7PB78</accession>
<feature type="transmembrane region" description="Helical" evidence="10">
    <location>
        <begin position="37"/>
        <end position="58"/>
    </location>
</feature>
<dbReference type="Pfam" id="PF03544">
    <property type="entry name" value="TonB_C"/>
    <property type="match status" value="2"/>
</dbReference>
<feature type="transmembrane region" description="Helical" evidence="10">
    <location>
        <begin position="7"/>
        <end position="25"/>
    </location>
</feature>
<gene>
    <name evidence="12" type="ORF">BC751_3170</name>
</gene>
<organism evidence="12 13">
    <name type="scientific">Cecembia calidifontis</name>
    <dbReference type="NCBI Taxonomy" id="1187080"/>
    <lineage>
        <taxon>Bacteria</taxon>
        <taxon>Pseudomonadati</taxon>
        <taxon>Bacteroidota</taxon>
        <taxon>Cytophagia</taxon>
        <taxon>Cytophagales</taxon>
        <taxon>Cyclobacteriaceae</taxon>
        <taxon>Cecembia</taxon>
    </lineage>
</organism>
<comment type="similarity">
    <text evidence="2">Belongs to the TonB family.</text>
</comment>
<dbReference type="PROSITE" id="PS52015">
    <property type="entry name" value="TONB_CTD"/>
    <property type="match status" value="1"/>
</dbReference>
<evidence type="ECO:0000256" key="6">
    <source>
        <dbReference type="ARBA" id="ARBA00022692"/>
    </source>
</evidence>
<dbReference type="RefSeq" id="WP_130276420.1">
    <property type="nucleotide sequence ID" value="NZ_SGXG01000001.1"/>
</dbReference>
<dbReference type="SUPFAM" id="SSF74653">
    <property type="entry name" value="TolA/TonB C-terminal domain"/>
    <property type="match status" value="2"/>
</dbReference>
<dbReference type="GO" id="GO:0015891">
    <property type="term" value="P:siderophore transport"/>
    <property type="evidence" value="ECO:0007669"/>
    <property type="project" value="InterPro"/>
</dbReference>
<evidence type="ECO:0000256" key="1">
    <source>
        <dbReference type="ARBA" id="ARBA00004383"/>
    </source>
</evidence>
<feature type="transmembrane region" description="Helical" evidence="10">
    <location>
        <begin position="108"/>
        <end position="129"/>
    </location>
</feature>
<dbReference type="GO" id="GO:0098797">
    <property type="term" value="C:plasma membrane protein complex"/>
    <property type="evidence" value="ECO:0007669"/>
    <property type="project" value="TreeGrafter"/>
</dbReference>